<accession>A0A917GFQ8</accession>
<evidence type="ECO:0000313" key="2">
    <source>
        <dbReference type="Proteomes" id="UP000638848"/>
    </source>
</evidence>
<sequence length="82" mass="9153">MNAQGMSKTDIIAVLLAEVDDEGKPVITFSKACKLAVRIMRGDTPAEITNRPDAFRHITYRDDTGEQAVRNVLEEQHQRKAA</sequence>
<dbReference type="Proteomes" id="UP000638848">
    <property type="component" value="Unassembled WGS sequence"/>
</dbReference>
<proteinExistence type="predicted"/>
<protein>
    <submittedName>
        <fullName evidence="1">Uncharacterized protein</fullName>
    </submittedName>
</protein>
<organism evidence="1 2">
    <name type="scientific">Kocuria dechangensis</name>
    <dbReference type="NCBI Taxonomy" id="1176249"/>
    <lineage>
        <taxon>Bacteria</taxon>
        <taxon>Bacillati</taxon>
        <taxon>Actinomycetota</taxon>
        <taxon>Actinomycetes</taxon>
        <taxon>Micrococcales</taxon>
        <taxon>Micrococcaceae</taxon>
        <taxon>Kocuria</taxon>
    </lineage>
</organism>
<keyword evidence="2" id="KW-1185">Reference proteome</keyword>
<name>A0A917GFQ8_9MICC</name>
<reference evidence="1" key="1">
    <citation type="journal article" date="2014" name="Int. J. Syst. Evol. Microbiol.">
        <title>Complete genome sequence of Corynebacterium casei LMG S-19264T (=DSM 44701T), isolated from a smear-ripened cheese.</title>
        <authorList>
            <consortium name="US DOE Joint Genome Institute (JGI-PGF)"/>
            <person name="Walter F."/>
            <person name="Albersmeier A."/>
            <person name="Kalinowski J."/>
            <person name="Ruckert C."/>
        </authorList>
    </citation>
    <scope>NUCLEOTIDE SEQUENCE</scope>
    <source>
        <strain evidence="1">CGMCC 1.12187</strain>
    </source>
</reference>
<dbReference type="AlphaFoldDB" id="A0A917GFQ8"/>
<comment type="caution">
    <text evidence="1">The sequence shown here is derived from an EMBL/GenBank/DDBJ whole genome shotgun (WGS) entry which is preliminary data.</text>
</comment>
<reference evidence="1" key="2">
    <citation type="submission" date="2020-09" db="EMBL/GenBank/DDBJ databases">
        <authorList>
            <person name="Sun Q."/>
            <person name="Zhou Y."/>
        </authorList>
    </citation>
    <scope>NUCLEOTIDE SEQUENCE</scope>
    <source>
        <strain evidence="1">CGMCC 1.12187</strain>
    </source>
</reference>
<evidence type="ECO:0000313" key="1">
    <source>
        <dbReference type="EMBL" id="GGG44219.1"/>
    </source>
</evidence>
<gene>
    <name evidence="1" type="ORF">GCM10011374_03170</name>
</gene>
<dbReference type="EMBL" id="BMEQ01000001">
    <property type="protein sequence ID" value="GGG44219.1"/>
    <property type="molecule type" value="Genomic_DNA"/>
</dbReference>